<evidence type="ECO:0000313" key="3">
    <source>
        <dbReference type="EMBL" id="QEA05021.1"/>
    </source>
</evidence>
<dbReference type="InterPro" id="IPR051325">
    <property type="entry name" value="Nudix_hydrolase_domain"/>
</dbReference>
<evidence type="ECO:0000256" key="1">
    <source>
        <dbReference type="ARBA" id="ARBA00022801"/>
    </source>
</evidence>
<dbReference type="EMBL" id="MN079093">
    <property type="protein sequence ID" value="QEA05021.1"/>
    <property type="molecule type" value="Genomic_DNA"/>
</dbReference>
<dbReference type="InterPro" id="IPR020084">
    <property type="entry name" value="NUDIX_hydrolase_CS"/>
</dbReference>
<sequence length="147" mass="17038">MLSAGVAVIRRDDDSGDWRLLMLRAYQYWDFPKGQVESGETPLEGARREVAEETGITRLAFHWGHCYFETGPYAQGKLARYYIAETPEEEVVMGINPELGRPEHQEYRWMDFDEAFRLTSPRVQRVLRWLRRRLEPADGEEDASGGA</sequence>
<organism evidence="3">
    <name type="scientific">uncultured organism</name>
    <dbReference type="NCBI Taxonomy" id="155900"/>
    <lineage>
        <taxon>unclassified sequences</taxon>
        <taxon>environmental samples</taxon>
    </lineage>
</organism>
<feature type="domain" description="Nudix hydrolase" evidence="2">
    <location>
        <begin position="1"/>
        <end position="132"/>
    </location>
</feature>
<evidence type="ECO:0000259" key="2">
    <source>
        <dbReference type="PROSITE" id="PS51462"/>
    </source>
</evidence>
<gene>
    <name evidence="3" type="primary">rppH_2</name>
    <name evidence="3" type="ORF">KBTEX_01340</name>
</gene>
<dbReference type="InterPro" id="IPR000086">
    <property type="entry name" value="NUDIX_hydrolase_dom"/>
</dbReference>
<keyword evidence="1 3" id="KW-0378">Hydrolase</keyword>
<dbReference type="InterPro" id="IPR020476">
    <property type="entry name" value="Nudix_hydrolase"/>
</dbReference>
<dbReference type="AlphaFoldDB" id="A0A5B8R915"/>
<name>A0A5B8R915_9ZZZZ</name>
<dbReference type="PANTHER" id="PTHR21340:SF0">
    <property type="entry name" value="BIS(5'-NUCLEOSYL)-TETRAPHOSPHATASE [ASYMMETRICAL]"/>
    <property type="match status" value="1"/>
</dbReference>
<dbReference type="PRINTS" id="PR00502">
    <property type="entry name" value="NUDIXFAMILY"/>
</dbReference>
<dbReference type="PROSITE" id="PS00893">
    <property type="entry name" value="NUDIX_BOX"/>
    <property type="match status" value="1"/>
</dbReference>
<dbReference type="EC" id="3.6.1.-" evidence="3"/>
<proteinExistence type="predicted"/>
<dbReference type="GO" id="GO:0006754">
    <property type="term" value="P:ATP biosynthetic process"/>
    <property type="evidence" value="ECO:0007669"/>
    <property type="project" value="TreeGrafter"/>
</dbReference>
<dbReference type="Gene3D" id="3.90.79.10">
    <property type="entry name" value="Nucleoside Triphosphate Pyrophosphohydrolase"/>
    <property type="match status" value="1"/>
</dbReference>
<dbReference type="PANTHER" id="PTHR21340">
    <property type="entry name" value="DIADENOSINE 5,5-P1,P4-TETRAPHOSPHATE PYROPHOSPHOHYDROLASE MUTT"/>
    <property type="match status" value="1"/>
</dbReference>
<accession>A0A5B8R915</accession>
<dbReference type="GO" id="GO:0004081">
    <property type="term" value="F:bis(5'-nucleosyl)-tetraphosphatase (asymmetrical) activity"/>
    <property type="evidence" value="ECO:0007669"/>
    <property type="project" value="TreeGrafter"/>
</dbReference>
<dbReference type="InterPro" id="IPR015797">
    <property type="entry name" value="NUDIX_hydrolase-like_dom_sf"/>
</dbReference>
<reference evidence="3" key="1">
    <citation type="submission" date="2019-06" db="EMBL/GenBank/DDBJ databases">
        <authorList>
            <person name="Murdoch R.W."/>
            <person name="Fathepure B."/>
        </authorList>
    </citation>
    <scope>NUCLEOTIDE SEQUENCE</scope>
</reference>
<dbReference type="SUPFAM" id="SSF55811">
    <property type="entry name" value="Nudix"/>
    <property type="match status" value="1"/>
</dbReference>
<dbReference type="GO" id="GO:0006167">
    <property type="term" value="P:AMP biosynthetic process"/>
    <property type="evidence" value="ECO:0007669"/>
    <property type="project" value="TreeGrafter"/>
</dbReference>
<protein>
    <submittedName>
        <fullName evidence="3">RNA pyrophosphohydrolase</fullName>
        <ecNumber evidence="3">3.6.1.-</ecNumber>
    </submittedName>
</protein>
<dbReference type="PROSITE" id="PS51462">
    <property type="entry name" value="NUDIX"/>
    <property type="match status" value="1"/>
</dbReference>
<dbReference type="Pfam" id="PF00293">
    <property type="entry name" value="NUDIX"/>
    <property type="match status" value="1"/>
</dbReference>